<evidence type="ECO:0000256" key="6">
    <source>
        <dbReference type="ARBA" id="ARBA00022840"/>
    </source>
</evidence>
<evidence type="ECO:0000256" key="1">
    <source>
        <dbReference type="ARBA" id="ARBA00005446"/>
    </source>
</evidence>
<comment type="catalytic activity">
    <reaction evidence="9">
        <text>Couples ATP hydrolysis with the unwinding of duplex DNA by translocating in the 3'-5' direction.</text>
        <dbReference type="EC" id="5.6.2.4"/>
    </reaction>
</comment>
<dbReference type="GO" id="GO:0003677">
    <property type="term" value="F:DNA binding"/>
    <property type="evidence" value="ECO:0007669"/>
    <property type="project" value="UniProtKB-KW"/>
</dbReference>
<comment type="caution">
    <text evidence="15">The sequence shown here is derived from an EMBL/GenBank/DDBJ whole genome shotgun (WGS) entry which is preliminary data.</text>
</comment>
<evidence type="ECO:0000256" key="10">
    <source>
        <dbReference type="ARBA" id="ARBA00034808"/>
    </source>
</evidence>
<evidence type="ECO:0000256" key="8">
    <source>
        <dbReference type="ARBA" id="ARBA00023235"/>
    </source>
</evidence>
<keyword evidence="3" id="KW-0547">Nucleotide-binding</keyword>
<dbReference type="InterPro" id="IPR001650">
    <property type="entry name" value="Helicase_C-like"/>
</dbReference>
<keyword evidence="4" id="KW-0378">Hydrolase</keyword>
<keyword evidence="2" id="KW-0479">Metal-binding</keyword>
<evidence type="ECO:0000259" key="13">
    <source>
        <dbReference type="PROSITE" id="PS51192"/>
    </source>
</evidence>
<organism evidence="15 16">
    <name type="scientific">Croceivirga radicis</name>
    <dbReference type="NCBI Taxonomy" id="1929488"/>
    <lineage>
        <taxon>Bacteria</taxon>
        <taxon>Pseudomonadati</taxon>
        <taxon>Bacteroidota</taxon>
        <taxon>Flavobacteriia</taxon>
        <taxon>Flavobacteriales</taxon>
        <taxon>Flavobacteriaceae</taxon>
        <taxon>Croceivirga</taxon>
    </lineage>
</organism>
<dbReference type="GO" id="GO:0005524">
    <property type="term" value="F:ATP binding"/>
    <property type="evidence" value="ECO:0007669"/>
    <property type="project" value="UniProtKB-KW"/>
</dbReference>
<dbReference type="GO" id="GO:0046872">
    <property type="term" value="F:metal ion binding"/>
    <property type="evidence" value="ECO:0007669"/>
    <property type="project" value="UniProtKB-KW"/>
</dbReference>
<evidence type="ECO:0000256" key="3">
    <source>
        <dbReference type="ARBA" id="ARBA00022741"/>
    </source>
</evidence>
<dbReference type="SUPFAM" id="SSF52540">
    <property type="entry name" value="P-loop containing nucleoside triphosphate hydrolases"/>
    <property type="match status" value="1"/>
</dbReference>
<dbReference type="OrthoDB" id="9763310at2"/>
<dbReference type="GO" id="GO:0043590">
    <property type="term" value="C:bacterial nucleoid"/>
    <property type="evidence" value="ECO:0007669"/>
    <property type="project" value="TreeGrafter"/>
</dbReference>
<dbReference type="EC" id="5.6.2.4" evidence="10"/>
<evidence type="ECO:0000256" key="11">
    <source>
        <dbReference type="ARBA" id="ARBA00044535"/>
    </source>
</evidence>
<dbReference type="NCBIfam" id="TIGR00614">
    <property type="entry name" value="recQ_fam"/>
    <property type="match status" value="1"/>
</dbReference>
<evidence type="ECO:0000256" key="12">
    <source>
        <dbReference type="ARBA" id="ARBA00044550"/>
    </source>
</evidence>
<dbReference type="PANTHER" id="PTHR13710">
    <property type="entry name" value="DNA HELICASE RECQ FAMILY MEMBER"/>
    <property type="match status" value="1"/>
</dbReference>
<evidence type="ECO:0000256" key="2">
    <source>
        <dbReference type="ARBA" id="ARBA00022723"/>
    </source>
</evidence>
<gene>
    <name evidence="15" type="ORF">BUL40_08060</name>
</gene>
<keyword evidence="6" id="KW-0067">ATP-binding</keyword>
<reference evidence="15 16" key="1">
    <citation type="submission" date="2016-12" db="EMBL/GenBank/DDBJ databases">
        <authorList>
            <person name="Song W.-J."/>
            <person name="Kurnit D.M."/>
        </authorList>
    </citation>
    <scope>NUCLEOTIDE SEQUENCE [LARGE SCALE GENOMIC DNA]</scope>
    <source>
        <strain evidence="15 16">HSG9</strain>
    </source>
</reference>
<keyword evidence="8" id="KW-0413">Isomerase</keyword>
<evidence type="ECO:0000256" key="9">
    <source>
        <dbReference type="ARBA" id="ARBA00034617"/>
    </source>
</evidence>
<protein>
    <recommendedName>
        <fullName evidence="11">ATP-dependent DNA helicase RecQ</fullName>
        <ecNumber evidence="10">5.6.2.4</ecNumber>
    </recommendedName>
    <alternativeName>
        <fullName evidence="12">DNA 3'-5' helicase RecQ</fullName>
    </alternativeName>
</protein>
<dbReference type="Pfam" id="PF16124">
    <property type="entry name" value="RecQ_Zn_bind"/>
    <property type="match status" value="1"/>
</dbReference>
<dbReference type="GO" id="GO:0030894">
    <property type="term" value="C:replisome"/>
    <property type="evidence" value="ECO:0007669"/>
    <property type="project" value="TreeGrafter"/>
</dbReference>
<dbReference type="InterPro" id="IPR014001">
    <property type="entry name" value="Helicase_ATP-bd"/>
</dbReference>
<evidence type="ECO:0000313" key="16">
    <source>
        <dbReference type="Proteomes" id="UP000191680"/>
    </source>
</evidence>
<dbReference type="PROSITE" id="PS51192">
    <property type="entry name" value="HELICASE_ATP_BIND_1"/>
    <property type="match status" value="1"/>
</dbReference>
<dbReference type="FunFam" id="3.40.50.300:FF:001389">
    <property type="entry name" value="ATP-dependent DNA helicase RecQ"/>
    <property type="match status" value="1"/>
</dbReference>
<evidence type="ECO:0000256" key="5">
    <source>
        <dbReference type="ARBA" id="ARBA00022806"/>
    </source>
</evidence>
<dbReference type="AlphaFoldDB" id="A0A1V6LSK6"/>
<keyword evidence="5" id="KW-0347">Helicase</keyword>
<keyword evidence="16" id="KW-1185">Reference proteome</keyword>
<name>A0A1V6LSK6_9FLAO</name>
<evidence type="ECO:0000256" key="4">
    <source>
        <dbReference type="ARBA" id="ARBA00022801"/>
    </source>
</evidence>
<dbReference type="GO" id="GO:0016787">
    <property type="term" value="F:hydrolase activity"/>
    <property type="evidence" value="ECO:0007669"/>
    <property type="project" value="UniProtKB-KW"/>
</dbReference>
<dbReference type="InterPro" id="IPR011545">
    <property type="entry name" value="DEAD/DEAH_box_helicase_dom"/>
</dbReference>
<dbReference type="SMART" id="SM00487">
    <property type="entry name" value="DEXDc"/>
    <property type="match status" value="1"/>
</dbReference>
<dbReference type="InterPro" id="IPR027417">
    <property type="entry name" value="P-loop_NTPase"/>
</dbReference>
<dbReference type="GO" id="GO:0009378">
    <property type="term" value="F:four-way junction helicase activity"/>
    <property type="evidence" value="ECO:0007669"/>
    <property type="project" value="TreeGrafter"/>
</dbReference>
<dbReference type="PANTHER" id="PTHR13710:SF105">
    <property type="entry name" value="ATP-DEPENDENT DNA HELICASE Q1"/>
    <property type="match status" value="1"/>
</dbReference>
<feature type="domain" description="Helicase C-terminal" evidence="14">
    <location>
        <begin position="218"/>
        <end position="364"/>
    </location>
</feature>
<evidence type="ECO:0000256" key="7">
    <source>
        <dbReference type="ARBA" id="ARBA00023125"/>
    </source>
</evidence>
<dbReference type="Gene3D" id="1.10.10.10">
    <property type="entry name" value="Winged helix-like DNA-binding domain superfamily/Winged helix DNA-binding domain"/>
    <property type="match status" value="1"/>
</dbReference>
<dbReference type="Pfam" id="PF00271">
    <property type="entry name" value="Helicase_C"/>
    <property type="match status" value="1"/>
</dbReference>
<dbReference type="InterPro" id="IPR036388">
    <property type="entry name" value="WH-like_DNA-bd_sf"/>
</dbReference>
<keyword evidence="7" id="KW-0238">DNA-binding</keyword>
<dbReference type="SMART" id="SM00490">
    <property type="entry name" value="HELICc"/>
    <property type="match status" value="1"/>
</dbReference>
<dbReference type="InterPro" id="IPR004589">
    <property type="entry name" value="DNA_helicase_ATP-dep_RecQ"/>
</dbReference>
<evidence type="ECO:0000259" key="14">
    <source>
        <dbReference type="PROSITE" id="PS51194"/>
    </source>
</evidence>
<feature type="domain" description="Helicase ATP-binding" evidence="13">
    <location>
        <begin position="26"/>
        <end position="194"/>
    </location>
</feature>
<comment type="similarity">
    <text evidence="1">Belongs to the helicase family. RecQ subfamily.</text>
</comment>
<dbReference type="Pfam" id="PF00270">
    <property type="entry name" value="DEAD"/>
    <property type="match status" value="1"/>
</dbReference>
<dbReference type="RefSeq" id="WP_080318821.1">
    <property type="nucleotide sequence ID" value="NZ_MTBC01000004.1"/>
</dbReference>
<dbReference type="PROSITE" id="PS51194">
    <property type="entry name" value="HELICASE_CTER"/>
    <property type="match status" value="1"/>
</dbReference>
<accession>A0A1V6LSK6</accession>
<proteinExistence type="inferred from homology"/>
<dbReference type="GO" id="GO:0043138">
    <property type="term" value="F:3'-5' DNA helicase activity"/>
    <property type="evidence" value="ECO:0007669"/>
    <property type="project" value="UniProtKB-EC"/>
</dbReference>
<dbReference type="GO" id="GO:0006281">
    <property type="term" value="P:DNA repair"/>
    <property type="evidence" value="ECO:0007669"/>
    <property type="project" value="TreeGrafter"/>
</dbReference>
<dbReference type="Proteomes" id="UP000191680">
    <property type="component" value="Unassembled WGS sequence"/>
</dbReference>
<dbReference type="Gene3D" id="3.40.50.300">
    <property type="entry name" value="P-loop containing nucleotide triphosphate hydrolases"/>
    <property type="match status" value="2"/>
</dbReference>
<dbReference type="GO" id="GO:0006310">
    <property type="term" value="P:DNA recombination"/>
    <property type="evidence" value="ECO:0007669"/>
    <property type="project" value="InterPro"/>
</dbReference>
<dbReference type="InterPro" id="IPR032284">
    <property type="entry name" value="RecQ_Zn-bd"/>
</dbReference>
<dbReference type="CDD" id="cd17920">
    <property type="entry name" value="DEXHc_RecQ"/>
    <property type="match status" value="1"/>
</dbReference>
<evidence type="ECO:0000313" key="15">
    <source>
        <dbReference type="EMBL" id="OQD43037.1"/>
    </source>
</evidence>
<dbReference type="GO" id="GO:0005737">
    <property type="term" value="C:cytoplasm"/>
    <property type="evidence" value="ECO:0007669"/>
    <property type="project" value="TreeGrafter"/>
</dbReference>
<dbReference type="EMBL" id="MTBC01000004">
    <property type="protein sequence ID" value="OQD43037.1"/>
    <property type="molecule type" value="Genomic_DNA"/>
</dbReference>
<sequence>MQEQPLVILKQFWGYSEFRGSQEDIIQNVMANRDTIALLPTGGGKSICYQVPALARDGICIVISPLVALIQDQISGLKDKGIKCTALLGGMSFEEVDHVLDNCIYGNYKFLYLSPERLQQELVQDRIKQMPVNCIAIDEAHCISVWGQDFRPAYLKCSILRALHPTTPIVALTATATEQVIVDIKNALDLTHVNLYKDSFARKNIAFSVVQAEDTYFQMVSSINSVSNSTIVYTRTRKSTLQIQNYLQQKGITVQSYHGGLTQTEKKERLNLWLTNKVKVMVATNAFGMGIDKADVGLVIHFHLPDSLENYFQEAGRAGRNGLPAKAILYINAETIARTQKQFIDQLPTIAFLKLLFRKVCSYLQIAYGEGSGEEFGINLNEFSLLYKLNPGMVYNGLRMLDQNAIIQLQQQSVQRTIIQFTANKYKVFDWLEANPSLATVTQTILRTYGGVFEFETHINPNLIAKKNNSPLKKIENCLTRLKMDGLISYNAKQEDLTLRFLVPREDDLTINSFADKVAKLNETKIQKLKQMIAYAVNSRVCRQQFLLRYFGETSEPCGTCDICLKQVKSKPLKPEIIFHLSKQPLSSRELSLVVAGNPEQILGELRELLEDGTLTLSTDNRYHINGK</sequence>